<dbReference type="GO" id="GO:0003735">
    <property type="term" value="F:structural constituent of ribosome"/>
    <property type="evidence" value="ECO:0007669"/>
    <property type="project" value="InterPro"/>
</dbReference>
<dbReference type="EMBL" id="LR721783">
    <property type="protein sequence ID" value="VVW32913.1"/>
    <property type="molecule type" value="Genomic_DNA"/>
</dbReference>
<evidence type="ECO:0000256" key="1">
    <source>
        <dbReference type="ARBA" id="ARBA00004173"/>
    </source>
</evidence>
<evidence type="ECO:0000256" key="4">
    <source>
        <dbReference type="ARBA" id="ARBA00023128"/>
    </source>
</evidence>
<gene>
    <name evidence="7" type="ORF">NYM_LOCUS19115</name>
</gene>
<reference evidence="7" key="1">
    <citation type="submission" date="2019-09" db="EMBL/GenBank/DDBJ databases">
        <authorList>
            <person name="Zhang L."/>
        </authorList>
    </citation>
    <scope>NUCLEOTIDE SEQUENCE</scope>
</reference>
<dbReference type="Gramene" id="NC5G0050780.1">
    <property type="protein sequence ID" value="NC5G0050780.1:cds"/>
    <property type="gene ID" value="NC5G0050780"/>
</dbReference>
<dbReference type="OrthoDB" id="1932324at2759"/>
<comment type="subcellular location">
    <subcellularLocation>
        <location evidence="1">Mitochondrion</location>
    </subcellularLocation>
</comment>
<dbReference type="OMA" id="ARAPFHS"/>
<dbReference type="GO" id="GO:0005739">
    <property type="term" value="C:mitochondrion"/>
    <property type="evidence" value="ECO:0007669"/>
    <property type="project" value="UniProtKB-SubCell"/>
</dbReference>
<dbReference type="GO" id="GO:1990904">
    <property type="term" value="C:ribonucleoprotein complex"/>
    <property type="evidence" value="ECO:0007669"/>
    <property type="project" value="UniProtKB-KW"/>
</dbReference>
<dbReference type="GO" id="GO:0008097">
    <property type="term" value="F:5S rRNA binding"/>
    <property type="evidence" value="ECO:0007669"/>
    <property type="project" value="TreeGrafter"/>
</dbReference>
<sequence>MVACFLRRATSLLCPKNTRFLSQTPFIPSKPRKFERSNPPFHSPPIPTISPSTTSLSPLLPNSGIDSRDLCIELVDPDLWSVSYSVAEFSREASNRERTGLDGSCPLEERKDPDFDEIDDMRLRGSLFYKLDRDSREFEEYRLEFHRRNKGKRRKEKAIDLQIGERRELLEKPEVGTHDEAPLEEMVVKKQRKPTYNQLTDPYMEPFCLDIFISKSSVRACVVHRVTSKVVVVAHSISKDMKRDLASTRDSNACIAVGAVLAQRAIADDIHNVVYTPRKGEKLEGKLQIVLQSVIDHGVSVKVKIKQSRPKKANSFSLASRGK</sequence>
<dbReference type="InterPro" id="IPR005484">
    <property type="entry name" value="Ribosomal_uL18_bac/plant/anim"/>
</dbReference>
<dbReference type="PANTHER" id="PTHR12899:SF7">
    <property type="entry name" value="EXPRESSED PROTEIN"/>
    <property type="match status" value="1"/>
</dbReference>
<dbReference type="InterPro" id="IPR057268">
    <property type="entry name" value="Ribosomal_L18"/>
</dbReference>
<dbReference type="InterPro" id="IPR036967">
    <property type="entry name" value="Ribosomal_uS11_sf"/>
</dbReference>
<protein>
    <submittedName>
        <fullName evidence="7">Uncharacterized protein</fullName>
    </submittedName>
</protein>
<dbReference type="PANTHER" id="PTHR12899">
    <property type="entry name" value="39S RIBOSOMAL PROTEIN L18, MITOCHONDRIAL"/>
    <property type="match status" value="1"/>
</dbReference>
<comment type="similarity">
    <text evidence="2">Belongs to the universal ribosomal protein uL18 family.</text>
</comment>
<evidence type="ECO:0000313" key="7">
    <source>
        <dbReference type="EMBL" id="VVW32913.1"/>
    </source>
</evidence>
<dbReference type="GO" id="GO:0006412">
    <property type="term" value="P:translation"/>
    <property type="evidence" value="ECO:0007669"/>
    <property type="project" value="InterPro"/>
</dbReference>
<dbReference type="SUPFAM" id="SSF53137">
    <property type="entry name" value="Translational machinery components"/>
    <property type="match status" value="1"/>
</dbReference>
<name>A0A5K1D587_9MAGN</name>
<dbReference type="CDD" id="cd00432">
    <property type="entry name" value="Ribosomal_L18_L5e"/>
    <property type="match status" value="1"/>
</dbReference>
<dbReference type="AlphaFoldDB" id="A0A5K1D587"/>
<dbReference type="Pfam" id="PF00861">
    <property type="entry name" value="Ribosomal_L18p"/>
    <property type="match status" value="1"/>
</dbReference>
<dbReference type="GO" id="GO:0005840">
    <property type="term" value="C:ribosome"/>
    <property type="evidence" value="ECO:0007669"/>
    <property type="project" value="UniProtKB-KW"/>
</dbReference>
<dbReference type="Gene3D" id="3.30.420.80">
    <property type="entry name" value="Ribosomal protein S11"/>
    <property type="match status" value="1"/>
</dbReference>
<evidence type="ECO:0000256" key="2">
    <source>
        <dbReference type="ARBA" id="ARBA00007116"/>
    </source>
</evidence>
<keyword evidence="4" id="KW-0496">Mitochondrion</keyword>
<keyword evidence="3" id="KW-0689">Ribosomal protein</keyword>
<proteinExistence type="inferred from homology"/>
<organism evidence="7">
    <name type="scientific">Nymphaea colorata</name>
    <name type="common">pocket water lily</name>
    <dbReference type="NCBI Taxonomy" id="210225"/>
    <lineage>
        <taxon>Eukaryota</taxon>
        <taxon>Viridiplantae</taxon>
        <taxon>Streptophyta</taxon>
        <taxon>Embryophyta</taxon>
        <taxon>Tracheophyta</taxon>
        <taxon>Spermatophyta</taxon>
        <taxon>Magnoliopsida</taxon>
        <taxon>Nymphaeales</taxon>
        <taxon>Nymphaeaceae</taxon>
        <taxon>Nymphaea</taxon>
    </lineage>
</organism>
<accession>A0A5K1D587</accession>
<evidence type="ECO:0000256" key="5">
    <source>
        <dbReference type="ARBA" id="ARBA00023274"/>
    </source>
</evidence>
<evidence type="ECO:0000256" key="6">
    <source>
        <dbReference type="SAM" id="MobiDB-lite"/>
    </source>
</evidence>
<feature type="region of interest" description="Disordered" evidence="6">
    <location>
        <begin position="93"/>
        <end position="113"/>
    </location>
</feature>
<keyword evidence="5" id="KW-0687">Ribonucleoprotein</keyword>
<evidence type="ECO:0000256" key="3">
    <source>
        <dbReference type="ARBA" id="ARBA00022980"/>
    </source>
</evidence>